<feature type="region of interest" description="Disordered" evidence="1">
    <location>
        <begin position="87"/>
        <end position="148"/>
    </location>
</feature>
<dbReference type="InterPro" id="IPR022024">
    <property type="entry name" value="DUF3602"/>
</dbReference>
<dbReference type="InterPro" id="IPR053203">
    <property type="entry name" value="Cisplatin_resist-associated"/>
</dbReference>
<dbReference type="Pfam" id="PF12223">
    <property type="entry name" value="DUF3602"/>
    <property type="match status" value="1"/>
</dbReference>
<proteinExistence type="predicted"/>
<dbReference type="AlphaFoldDB" id="A0A9P8UPR9"/>
<gene>
    <name evidence="2" type="ORF">BKA67DRAFT_250258</name>
</gene>
<name>A0A9P8UPR9_9PEZI</name>
<dbReference type="Proteomes" id="UP000758603">
    <property type="component" value="Unassembled WGS sequence"/>
</dbReference>
<evidence type="ECO:0000256" key="1">
    <source>
        <dbReference type="SAM" id="MobiDB-lite"/>
    </source>
</evidence>
<comment type="caution">
    <text evidence="2">The sequence shown here is derived from an EMBL/GenBank/DDBJ whole genome shotgun (WGS) entry which is preliminary data.</text>
</comment>
<accession>A0A9P8UPR9</accession>
<dbReference type="RefSeq" id="XP_045960084.1">
    <property type="nucleotide sequence ID" value="XM_046095738.1"/>
</dbReference>
<keyword evidence="3" id="KW-1185">Reference proteome</keyword>
<dbReference type="GeneID" id="70124631"/>
<dbReference type="OrthoDB" id="5424462at2759"/>
<dbReference type="PANTHER" id="PTHR34693:SF2">
    <property type="entry name" value="DUF3602 DOMAIN-CONTAINING PROTEIN"/>
    <property type="match status" value="1"/>
</dbReference>
<evidence type="ECO:0000313" key="3">
    <source>
        <dbReference type="Proteomes" id="UP000758603"/>
    </source>
</evidence>
<feature type="compositionally biased region" description="Low complexity" evidence="1">
    <location>
        <begin position="121"/>
        <end position="140"/>
    </location>
</feature>
<reference evidence="2" key="1">
    <citation type="journal article" date="2021" name="Nat. Commun.">
        <title>Genetic determinants of endophytism in the Arabidopsis root mycobiome.</title>
        <authorList>
            <person name="Mesny F."/>
            <person name="Miyauchi S."/>
            <person name="Thiergart T."/>
            <person name="Pickel B."/>
            <person name="Atanasova L."/>
            <person name="Karlsson M."/>
            <person name="Huettel B."/>
            <person name="Barry K.W."/>
            <person name="Haridas S."/>
            <person name="Chen C."/>
            <person name="Bauer D."/>
            <person name="Andreopoulos W."/>
            <person name="Pangilinan J."/>
            <person name="LaButti K."/>
            <person name="Riley R."/>
            <person name="Lipzen A."/>
            <person name="Clum A."/>
            <person name="Drula E."/>
            <person name="Henrissat B."/>
            <person name="Kohler A."/>
            <person name="Grigoriev I.V."/>
            <person name="Martin F.M."/>
            <person name="Hacquard S."/>
        </authorList>
    </citation>
    <scope>NUCLEOTIDE SEQUENCE</scope>
    <source>
        <strain evidence="2">MPI-SDFR-AT-0073</strain>
    </source>
</reference>
<sequence>MSSFTVTEPHPTVPQGSYTRAGRGGAGNFFRAPATTPASGVPTIAKPLPPSSSRFYSGRGGAGNAHAAKDRNAVSFDEQFKLQSHIEARPTGYVGRGGAGNHYSDSSATPAHRKDSDAASHRSNSSSGSVRSGFLRRLSSISSKGPHA</sequence>
<evidence type="ECO:0000313" key="2">
    <source>
        <dbReference type="EMBL" id="KAH6655819.1"/>
    </source>
</evidence>
<dbReference type="PANTHER" id="PTHR34693">
    <property type="entry name" value="PROTEIN PAR32"/>
    <property type="match status" value="1"/>
</dbReference>
<dbReference type="EMBL" id="JAGPXC010000003">
    <property type="protein sequence ID" value="KAH6655819.1"/>
    <property type="molecule type" value="Genomic_DNA"/>
</dbReference>
<protein>
    <submittedName>
        <fullName evidence="2">Uncharacterized protein</fullName>
    </submittedName>
</protein>
<feature type="region of interest" description="Disordered" evidence="1">
    <location>
        <begin position="1"/>
        <end position="70"/>
    </location>
</feature>
<organism evidence="2 3">
    <name type="scientific">Truncatella angustata</name>
    <dbReference type="NCBI Taxonomy" id="152316"/>
    <lineage>
        <taxon>Eukaryota</taxon>
        <taxon>Fungi</taxon>
        <taxon>Dikarya</taxon>
        <taxon>Ascomycota</taxon>
        <taxon>Pezizomycotina</taxon>
        <taxon>Sordariomycetes</taxon>
        <taxon>Xylariomycetidae</taxon>
        <taxon>Amphisphaeriales</taxon>
        <taxon>Sporocadaceae</taxon>
        <taxon>Truncatella</taxon>
    </lineage>
</organism>